<proteinExistence type="predicted"/>
<protein>
    <submittedName>
        <fullName evidence="1">Uncharacterized protein</fullName>
    </submittedName>
</protein>
<gene>
    <name evidence="1" type="ORF">Rcae01_04240</name>
</gene>
<dbReference type="Proteomes" id="UP001416858">
    <property type="component" value="Unassembled WGS sequence"/>
</dbReference>
<reference evidence="1 2" key="1">
    <citation type="submission" date="2024-02" db="EMBL/GenBank/DDBJ databases">
        <title>Rhodopirellula caenicola NBRC 110016.</title>
        <authorList>
            <person name="Ichikawa N."/>
            <person name="Katano-Makiyama Y."/>
            <person name="Hidaka K."/>
        </authorList>
    </citation>
    <scope>NUCLEOTIDE SEQUENCE [LARGE SCALE GENOMIC DNA]</scope>
    <source>
        <strain evidence="1 2">NBRC 110016</strain>
    </source>
</reference>
<comment type="caution">
    <text evidence="1">The sequence shown here is derived from an EMBL/GenBank/DDBJ whole genome shotgun (WGS) entry which is preliminary data.</text>
</comment>
<name>A0ABP9VUG0_9BACT</name>
<accession>A0ABP9VUG0</accession>
<evidence type="ECO:0000313" key="2">
    <source>
        <dbReference type="Proteomes" id="UP001416858"/>
    </source>
</evidence>
<evidence type="ECO:0000313" key="1">
    <source>
        <dbReference type="EMBL" id="GAA5508771.1"/>
    </source>
</evidence>
<organism evidence="1 2">
    <name type="scientific">Novipirellula caenicola</name>
    <dbReference type="NCBI Taxonomy" id="1536901"/>
    <lineage>
        <taxon>Bacteria</taxon>
        <taxon>Pseudomonadati</taxon>
        <taxon>Planctomycetota</taxon>
        <taxon>Planctomycetia</taxon>
        <taxon>Pirellulales</taxon>
        <taxon>Pirellulaceae</taxon>
        <taxon>Novipirellula</taxon>
    </lineage>
</organism>
<dbReference type="RefSeq" id="WP_345685534.1">
    <property type="nucleotide sequence ID" value="NZ_BAABRO010000011.1"/>
</dbReference>
<keyword evidence="2" id="KW-1185">Reference proteome</keyword>
<dbReference type="EMBL" id="BAABRO010000011">
    <property type="protein sequence ID" value="GAA5508771.1"/>
    <property type="molecule type" value="Genomic_DNA"/>
</dbReference>
<sequence>MNRFIHIRSNKFPILPGEQEELANEGMYGKALAEYLQHKLADRDYQTPFVCCEDWGWWVEIKSGPNQPVPFKFGVCIYSANLAENESKDHQPTDFACTEGTSGLRNWSWKKMRFIDTAPWTHQLHEDLLEIFVADKDIEIVGTSEEFPL</sequence>